<dbReference type="EMBL" id="SOAZ01000026">
    <property type="protein sequence ID" value="TDT50607.1"/>
    <property type="molecule type" value="Genomic_DNA"/>
</dbReference>
<dbReference type="RefSeq" id="WP_166636479.1">
    <property type="nucleotide sequence ID" value="NZ_SOAZ01000026.1"/>
</dbReference>
<dbReference type="InterPro" id="IPR021136">
    <property type="entry name" value="Flagellar_hook_control-like_C"/>
</dbReference>
<dbReference type="InterPro" id="IPR038610">
    <property type="entry name" value="FliK-like_C_sf"/>
</dbReference>
<keyword evidence="3" id="KW-0966">Cell projection</keyword>
<keyword evidence="1" id="KW-0175">Coiled coil</keyword>
<sequence>MEIKATGISNINKNTFETIKAISDDGFNDLISLMLINVQNESGNDNGKNLTALESLIPLDGQFNKVEKLGHDNFQDDDAMSYSVLKTNDFTQEIDKSEGENDKLSTAVASLNSSLSLQLSFQESKYPVHNHRELLKENKALSSELEKLRNKTTAEKFTSYGVQLVSGGVVAENILNIKNKINDLQKENNEDGVQFRGINIAESNQAVNSAVLSCDEFKRNYAQTEGSQGDVIYQGSSILKAEHGVKFDTDIDGKLKIDIIQNKSSEIAAQNSVTSFSEVKQGVIKKASNKLDFRNEVLVNNKVNMETDSTEFKQVKAEKTDAAFDVQMKQTPKNEVSIKNFQNTADEINCVNAADSRSTAQENGLNVRGIKDNENNAEYNIHDDIKILSFKSPKNFDIEKIILNNNGNQFINMFHQYRSYYQIDDDKIVIKTNSHEEEQKIDTLPEHEMYGVSNLENDFVDGISLKSAKEINKFSTILNNRDLIELTASKFKAIKLPDITELRVKIWPEELGEIIIKVSLEKGHVNGSIMSNNQEVVNILQANLDSLRQELKNSNINLYSLSVNISSSGDYSGDFTGQNSGSYSGSRQNKSYVPEYTNNPRDDYIDEMKGEGLNIIA</sequence>
<comment type="caution">
    <text evidence="3">The sequence shown here is derived from an EMBL/GenBank/DDBJ whole genome shotgun (WGS) entry which is preliminary data.</text>
</comment>
<evidence type="ECO:0000256" key="1">
    <source>
        <dbReference type="SAM" id="Coils"/>
    </source>
</evidence>
<reference evidence="3 4" key="1">
    <citation type="submission" date="2019-03" db="EMBL/GenBank/DDBJ databases">
        <title>Genomic Encyclopedia of Type Strains, Phase IV (KMG-IV): sequencing the most valuable type-strain genomes for metagenomic binning, comparative biology and taxonomic classification.</title>
        <authorList>
            <person name="Goeker M."/>
        </authorList>
    </citation>
    <scope>NUCLEOTIDE SEQUENCE [LARGE SCALE GENOMIC DNA]</scope>
    <source>
        <strain evidence="3 4">DSM 24455</strain>
    </source>
</reference>
<evidence type="ECO:0000313" key="4">
    <source>
        <dbReference type="Proteomes" id="UP000295325"/>
    </source>
</evidence>
<dbReference type="Gene3D" id="3.30.750.140">
    <property type="match status" value="1"/>
</dbReference>
<evidence type="ECO:0000313" key="3">
    <source>
        <dbReference type="EMBL" id="TDT50607.1"/>
    </source>
</evidence>
<protein>
    <submittedName>
        <fullName evidence="3">Flagellar hook-length control protein FliK</fullName>
    </submittedName>
</protein>
<proteinExistence type="predicted"/>
<gene>
    <name evidence="3" type="ORF">EDD71_12624</name>
</gene>
<dbReference type="Proteomes" id="UP000295325">
    <property type="component" value="Unassembled WGS sequence"/>
</dbReference>
<keyword evidence="4" id="KW-1185">Reference proteome</keyword>
<organism evidence="3 4">
    <name type="scientific">Fonticella tunisiensis</name>
    <dbReference type="NCBI Taxonomy" id="1096341"/>
    <lineage>
        <taxon>Bacteria</taxon>
        <taxon>Bacillati</taxon>
        <taxon>Bacillota</taxon>
        <taxon>Clostridia</taxon>
        <taxon>Eubacteriales</taxon>
        <taxon>Clostridiaceae</taxon>
        <taxon>Fonticella</taxon>
    </lineage>
</organism>
<dbReference type="AlphaFoldDB" id="A0A4R7KAE7"/>
<accession>A0A4R7KAE7</accession>
<name>A0A4R7KAE7_9CLOT</name>
<feature type="coiled-coil region" evidence="1">
    <location>
        <begin position="530"/>
        <end position="557"/>
    </location>
</feature>
<dbReference type="Pfam" id="PF02120">
    <property type="entry name" value="Flg_hook"/>
    <property type="match status" value="1"/>
</dbReference>
<keyword evidence="3" id="KW-0282">Flagellum</keyword>
<dbReference type="CDD" id="cd17470">
    <property type="entry name" value="T3SS_Flik_C"/>
    <property type="match status" value="1"/>
</dbReference>
<keyword evidence="3" id="KW-0969">Cilium</keyword>
<feature type="domain" description="Flagellar hook-length control protein-like C-terminal" evidence="2">
    <location>
        <begin position="497"/>
        <end position="569"/>
    </location>
</feature>
<evidence type="ECO:0000259" key="2">
    <source>
        <dbReference type="Pfam" id="PF02120"/>
    </source>
</evidence>